<dbReference type="Proteomes" id="UP000033647">
    <property type="component" value="Unassembled WGS sequence"/>
</dbReference>
<proteinExistence type="predicted"/>
<organism evidence="1 2">
    <name type="scientific">Zymoseptoria brevis</name>
    <dbReference type="NCBI Taxonomy" id="1047168"/>
    <lineage>
        <taxon>Eukaryota</taxon>
        <taxon>Fungi</taxon>
        <taxon>Dikarya</taxon>
        <taxon>Ascomycota</taxon>
        <taxon>Pezizomycotina</taxon>
        <taxon>Dothideomycetes</taxon>
        <taxon>Dothideomycetidae</taxon>
        <taxon>Mycosphaerellales</taxon>
        <taxon>Mycosphaerellaceae</taxon>
        <taxon>Zymoseptoria</taxon>
    </lineage>
</organism>
<gene>
    <name evidence="1" type="ORF">TI39_contig4175g00015</name>
</gene>
<name>A0A0F4GAZ8_9PEZI</name>
<dbReference type="OrthoDB" id="10500591at2759"/>
<evidence type="ECO:0000313" key="1">
    <source>
        <dbReference type="EMBL" id="KJX94561.1"/>
    </source>
</evidence>
<dbReference type="STRING" id="1047168.A0A0F4GAZ8"/>
<dbReference type="EMBL" id="LAFY01004134">
    <property type="protein sequence ID" value="KJX94561.1"/>
    <property type="molecule type" value="Genomic_DNA"/>
</dbReference>
<sequence>MPTDLDIEKCLRRTVLRLWDDWDPEADFDINVVRKEAEKELGFEKGYFSNDLFWNVKSRTIMLAAADVLWCSSEKSPPQSADCFLLQLPQELQVIIFKMAFITSDSPLRTESIGGWGEDCMERSVDDVKHGAVWTWPEPCSFPRLQVEKFLVSKAFFETAAKTYVELQWVDLRATLISSGRTIAEQPRSILCRWATKVHIPSDWSVHADVLSSDNFAALRWLDLEVLPCRFYSNSFRGFEVEEEADFDPDEAWKKVLSDEQLSCSTFATDLSRVRGLVGVKLFTPPEHTLGPTDSTLFTTMELKIWRDNLSRLQELITRLVSRPRLLSGEDWGVFQNEEYREFGRELMFERFLNETREPWA</sequence>
<reference evidence="1 2" key="1">
    <citation type="submission" date="2015-03" db="EMBL/GenBank/DDBJ databases">
        <title>RNA-seq based gene annotation and comparative genomics of four Zymoseptoria species reveal species-specific pathogenicity related genes and transposable element activity.</title>
        <authorList>
            <person name="Grandaubert J."/>
            <person name="Bhattacharyya A."/>
            <person name="Stukenbrock E.H."/>
        </authorList>
    </citation>
    <scope>NUCLEOTIDE SEQUENCE [LARGE SCALE GENOMIC DNA]</scope>
    <source>
        <strain evidence="1 2">Zb18110</strain>
    </source>
</reference>
<accession>A0A0F4GAZ8</accession>
<protein>
    <submittedName>
        <fullName evidence="1">Uncharacterized protein</fullName>
    </submittedName>
</protein>
<evidence type="ECO:0000313" key="2">
    <source>
        <dbReference type="Proteomes" id="UP000033647"/>
    </source>
</evidence>
<comment type="caution">
    <text evidence="1">The sequence shown here is derived from an EMBL/GenBank/DDBJ whole genome shotgun (WGS) entry which is preliminary data.</text>
</comment>
<keyword evidence="2" id="KW-1185">Reference proteome</keyword>
<dbReference type="AlphaFoldDB" id="A0A0F4GAZ8"/>